<feature type="transmembrane region" description="Helical" evidence="7">
    <location>
        <begin position="217"/>
        <end position="236"/>
    </location>
</feature>
<dbReference type="EMBL" id="JANBVN010000174">
    <property type="protein sequence ID" value="KAJ9134839.1"/>
    <property type="molecule type" value="Genomic_DNA"/>
</dbReference>
<sequence>MAGDIAVRTCLPDIPGAVLQRELFALVPTIIIMILSVTTYGLRLFCRKKTGQKLWWDDYLMGVGTLISLEPSICELLLVGNGLGHHVCNVSAAKAARFARVTFALQRANQPTLACIKTSIVLFYMRIFTTRKFRIAAYCVIAYTLVWAVSTWSVNLTVCKPIAFYYDKTIPGGHCRNQAISGSINGGLSLLGDVFVLCLPVPVVLNLKVNRKKKAGIMGIFLLGVFVCVASTIRIIELTKFVVTDPTYTQVHASTWTTLEQGVAVISGNLPLLAPLFERCFRGRGSYGSGSGSGFSYGSVGAKLDSSGARTRSSKYNSGSVRASFPRPMGGGGTTVGGCGSGNSEDPYRLSDEESHTAADSAHDIELDDRAILVKTGLGLSQREVDGNAARCLS</sequence>
<feature type="transmembrane region" description="Helical" evidence="7">
    <location>
        <begin position="186"/>
        <end position="205"/>
    </location>
</feature>
<dbReference type="Pfam" id="PF20684">
    <property type="entry name" value="Fung_rhodopsin"/>
    <property type="match status" value="1"/>
</dbReference>
<keyword evidence="3 7" id="KW-1133">Transmembrane helix</keyword>
<evidence type="ECO:0000256" key="6">
    <source>
        <dbReference type="SAM" id="MobiDB-lite"/>
    </source>
</evidence>
<comment type="subcellular location">
    <subcellularLocation>
        <location evidence="1">Membrane</location>
        <topology evidence="1">Multi-pass membrane protein</topology>
    </subcellularLocation>
</comment>
<evidence type="ECO:0000256" key="2">
    <source>
        <dbReference type="ARBA" id="ARBA00022692"/>
    </source>
</evidence>
<evidence type="ECO:0000313" key="9">
    <source>
        <dbReference type="EMBL" id="KAJ9134839.1"/>
    </source>
</evidence>
<reference evidence="9" key="1">
    <citation type="submission" date="2022-07" db="EMBL/GenBank/DDBJ databases">
        <title>Fungi with potential for degradation of polypropylene.</title>
        <authorList>
            <person name="Gostincar C."/>
        </authorList>
    </citation>
    <scope>NUCLEOTIDE SEQUENCE</scope>
    <source>
        <strain evidence="9">EXF-13287</strain>
    </source>
</reference>
<evidence type="ECO:0000256" key="3">
    <source>
        <dbReference type="ARBA" id="ARBA00022989"/>
    </source>
</evidence>
<feature type="transmembrane region" description="Helical" evidence="7">
    <location>
        <begin position="23"/>
        <end position="45"/>
    </location>
</feature>
<organism evidence="9 10">
    <name type="scientific">Coniochaeta hoffmannii</name>
    <dbReference type="NCBI Taxonomy" id="91930"/>
    <lineage>
        <taxon>Eukaryota</taxon>
        <taxon>Fungi</taxon>
        <taxon>Dikarya</taxon>
        <taxon>Ascomycota</taxon>
        <taxon>Pezizomycotina</taxon>
        <taxon>Sordariomycetes</taxon>
        <taxon>Sordariomycetidae</taxon>
        <taxon>Coniochaetales</taxon>
        <taxon>Coniochaetaceae</taxon>
        <taxon>Coniochaeta</taxon>
    </lineage>
</organism>
<accession>A0AA38R659</accession>
<dbReference type="Proteomes" id="UP001174691">
    <property type="component" value="Unassembled WGS sequence"/>
</dbReference>
<gene>
    <name evidence="9" type="ORF">NKR19_g8495</name>
</gene>
<feature type="transmembrane region" description="Helical" evidence="7">
    <location>
        <begin position="135"/>
        <end position="154"/>
    </location>
</feature>
<dbReference type="PANTHER" id="PTHR33048:SF47">
    <property type="entry name" value="INTEGRAL MEMBRANE PROTEIN-RELATED"/>
    <property type="match status" value="1"/>
</dbReference>
<feature type="compositionally biased region" description="Basic and acidic residues" evidence="6">
    <location>
        <begin position="346"/>
        <end position="363"/>
    </location>
</feature>
<feature type="domain" description="Rhodopsin" evidence="8">
    <location>
        <begin position="42"/>
        <end position="279"/>
    </location>
</feature>
<dbReference type="AlphaFoldDB" id="A0AA38R659"/>
<dbReference type="InterPro" id="IPR052337">
    <property type="entry name" value="SAT4-like"/>
</dbReference>
<protein>
    <recommendedName>
        <fullName evidence="8">Rhodopsin domain-containing protein</fullName>
    </recommendedName>
</protein>
<keyword evidence="10" id="KW-1185">Reference proteome</keyword>
<keyword evidence="4 7" id="KW-0472">Membrane</keyword>
<dbReference type="InterPro" id="IPR049326">
    <property type="entry name" value="Rhodopsin_dom_fungi"/>
</dbReference>
<evidence type="ECO:0000256" key="4">
    <source>
        <dbReference type="ARBA" id="ARBA00023136"/>
    </source>
</evidence>
<comment type="similarity">
    <text evidence="5">Belongs to the SAT4 family.</text>
</comment>
<feature type="region of interest" description="Disordered" evidence="6">
    <location>
        <begin position="306"/>
        <end position="363"/>
    </location>
</feature>
<feature type="compositionally biased region" description="Polar residues" evidence="6">
    <location>
        <begin position="308"/>
        <end position="321"/>
    </location>
</feature>
<evidence type="ECO:0000256" key="1">
    <source>
        <dbReference type="ARBA" id="ARBA00004141"/>
    </source>
</evidence>
<dbReference type="PANTHER" id="PTHR33048">
    <property type="entry name" value="PTH11-LIKE INTEGRAL MEMBRANE PROTEIN (AFU_ORTHOLOGUE AFUA_5G11245)"/>
    <property type="match status" value="1"/>
</dbReference>
<comment type="caution">
    <text evidence="9">The sequence shown here is derived from an EMBL/GenBank/DDBJ whole genome shotgun (WGS) entry which is preliminary data.</text>
</comment>
<dbReference type="GO" id="GO:0016020">
    <property type="term" value="C:membrane"/>
    <property type="evidence" value="ECO:0007669"/>
    <property type="project" value="UniProtKB-SubCell"/>
</dbReference>
<evidence type="ECO:0000256" key="7">
    <source>
        <dbReference type="SAM" id="Phobius"/>
    </source>
</evidence>
<evidence type="ECO:0000313" key="10">
    <source>
        <dbReference type="Proteomes" id="UP001174691"/>
    </source>
</evidence>
<feature type="compositionally biased region" description="Gly residues" evidence="6">
    <location>
        <begin position="329"/>
        <end position="341"/>
    </location>
</feature>
<evidence type="ECO:0000259" key="8">
    <source>
        <dbReference type="Pfam" id="PF20684"/>
    </source>
</evidence>
<evidence type="ECO:0000256" key="5">
    <source>
        <dbReference type="ARBA" id="ARBA00038359"/>
    </source>
</evidence>
<proteinExistence type="inferred from homology"/>
<keyword evidence="2 7" id="KW-0812">Transmembrane</keyword>
<name>A0AA38R659_9PEZI</name>